<proteinExistence type="predicted"/>
<organism evidence="1 2">
    <name type="scientific">Stylophora pistillata</name>
    <name type="common">Smooth cauliflower coral</name>
    <dbReference type="NCBI Taxonomy" id="50429"/>
    <lineage>
        <taxon>Eukaryota</taxon>
        <taxon>Metazoa</taxon>
        <taxon>Cnidaria</taxon>
        <taxon>Anthozoa</taxon>
        <taxon>Hexacorallia</taxon>
        <taxon>Scleractinia</taxon>
        <taxon>Astrocoeniina</taxon>
        <taxon>Pocilloporidae</taxon>
        <taxon>Stylophora</taxon>
    </lineage>
</organism>
<sequence>MPTEDRSLDALKEEGTATVIDGSDDEWLRRDSQRLYSINEGGPVPGHFLYIDENGLVRTDGTQTNKATEFKVHIIDSKDGQVVMLEHKNTQKVVAIDANNDTVIAKDSSSVNLRQLNNLSKVEKKHPDILFRKIPKSEGSALFHLKPYETRMVGFNTAGDPIVTTTAAAESNKDEFLFGINLYEGAVTVKDGSDDGWDRQGPFLLSSGRGARKRYLHIDSNGSLRANGNKDNSDHDTGFTVHSIDTNYGDQIVILEHRKTKKVVAIDANTKNFITKDSSSVNLRQLNNLSKVEEKHPDILFQKIPKSEEDALFHLKPYDTRMVGFNKAGDPIVKTTADAESNKDEFLFKMH</sequence>
<reference evidence="2" key="1">
    <citation type="journal article" date="2017" name="bioRxiv">
        <title>Comparative analysis of the genomes of Stylophora pistillata and Acropora digitifera provides evidence for extensive differences between species of corals.</title>
        <authorList>
            <person name="Voolstra C.R."/>
            <person name="Li Y."/>
            <person name="Liew Y.J."/>
            <person name="Baumgarten S."/>
            <person name="Zoccola D."/>
            <person name="Flot J.-F."/>
            <person name="Tambutte S."/>
            <person name="Allemand D."/>
            <person name="Aranda M."/>
        </authorList>
    </citation>
    <scope>NUCLEOTIDE SEQUENCE [LARGE SCALE GENOMIC DNA]</scope>
</reference>
<accession>A0A2B4RKP3</accession>
<dbReference type="Proteomes" id="UP000225706">
    <property type="component" value="Unassembled WGS sequence"/>
</dbReference>
<evidence type="ECO:0000313" key="1">
    <source>
        <dbReference type="EMBL" id="PFX18974.1"/>
    </source>
</evidence>
<comment type="caution">
    <text evidence="1">The sequence shown here is derived from an EMBL/GenBank/DDBJ whole genome shotgun (WGS) entry which is preliminary data.</text>
</comment>
<dbReference type="Gene3D" id="2.80.10.50">
    <property type="match status" value="2"/>
</dbReference>
<protein>
    <submittedName>
        <fullName evidence="1">Uncharacterized protein</fullName>
    </submittedName>
</protein>
<evidence type="ECO:0000313" key="2">
    <source>
        <dbReference type="Proteomes" id="UP000225706"/>
    </source>
</evidence>
<keyword evidence="2" id="KW-1185">Reference proteome</keyword>
<dbReference type="AlphaFoldDB" id="A0A2B4RKP3"/>
<dbReference type="EMBL" id="LSMT01000382">
    <property type="protein sequence ID" value="PFX18974.1"/>
    <property type="molecule type" value="Genomic_DNA"/>
</dbReference>
<gene>
    <name evidence="1" type="ORF">AWC38_SpisGene16625</name>
</gene>
<name>A0A2B4RKP3_STYPI</name>